<evidence type="ECO:0000259" key="1">
    <source>
        <dbReference type="Pfam" id="PF00717"/>
    </source>
</evidence>
<dbReference type="SUPFAM" id="SSF51306">
    <property type="entry name" value="LexA/Signal peptidase"/>
    <property type="match status" value="1"/>
</dbReference>
<proteinExistence type="predicted"/>
<name>A0A9N8RWQ8_9BURK</name>
<dbReference type="InterPro" id="IPR036286">
    <property type="entry name" value="LexA/Signal_pep-like_sf"/>
</dbReference>
<dbReference type="AlphaFoldDB" id="A0A9N8RWQ8"/>
<organism evidence="2 3">
    <name type="scientific">Paraburkholderia saeva</name>
    <dbReference type="NCBI Taxonomy" id="2777537"/>
    <lineage>
        <taxon>Bacteria</taxon>
        <taxon>Pseudomonadati</taxon>
        <taxon>Pseudomonadota</taxon>
        <taxon>Betaproteobacteria</taxon>
        <taxon>Burkholderiales</taxon>
        <taxon>Burkholderiaceae</taxon>
        <taxon>Paraburkholderia</taxon>
    </lineage>
</organism>
<dbReference type="InterPro" id="IPR015927">
    <property type="entry name" value="Peptidase_S24_S26A/B/C"/>
</dbReference>
<evidence type="ECO:0000313" key="2">
    <source>
        <dbReference type="EMBL" id="CAG4903303.1"/>
    </source>
</evidence>
<dbReference type="RefSeq" id="WP_228878433.1">
    <property type="nucleotide sequence ID" value="NZ_CAJQZC010000005.1"/>
</dbReference>
<accession>A0A9N8RWQ8</accession>
<comment type="caution">
    <text evidence="2">The sequence shown here is derived from an EMBL/GenBank/DDBJ whole genome shotgun (WGS) entry which is preliminary data.</text>
</comment>
<evidence type="ECO:0000313" key="3">
    <source>
        <dbReference type="Proteomes" id="UP000789704"/>
    </source>
</evidence>
<sequence length="114" mass="12689">MTKDDFLSTDLTKQWLRVVSDSMANPNNVRDSCHPGDLLSIDRNRKAADGDFVMVDVGDMVSLMELNIKDGKCIARYLNPAYPNVLTIDDSCVLGVVSMVGRRRSLDQKEVCHA</sequence>
<keyword evidence="3" id="KW-1185">Reference proteome</keyword>
<dbReference type="Pfam" id="PF00717">
    <property type="entry name" value="Peptidase_S24"/>
    <property type="match status" value="1"/>
</dbReference>
<reference evidence="2" key="1">
    <citation type="submission" date="2021-04" db="EMBL/GenBank/DDBJ databases">
        <authorList>
            <person name="Vanwijnsberghe S."/>
        </authorList>
    </citation>
    <scope>NUCLEOTIDE SEQUENCE</scope>
    <source>
        <strain evidence="2">LMG 31841</strain>
    </source>
</reference>
<protein>
    <recommendedName>
        <fullName evidence="1">Peptidase S24/S26A/S26B/S26C domain-containing protein</fullName>
    </recommendedName>
</protein>
<gene>
    <name evidence="2" type="ORF">LMG31841_03216</name>
</gene>
<dbReference type="EMBL" id="CAJQZC010000005">
    <property type="protein sequence ID" value="CAG4903303.1"/>
    <property type="molecule type" value="Genomic_DNA"/>
</dbReference>
<dbReference type="InterPro" id="IPR039418">
    <property type="entry name" value="LexA-like"/>
</dbReference>
<feature type="domain" description="Peptidase S24/S26A/S26B/S26C" evidence="1">
    <location>
        <begin position="9"/>
        <end position="87"/>
    </location>
</feature>
<dbReference type="Proteomes" id="UP000789704">
    <property type="component" value="Unassembled WGS sequence"/>
</dbReference>
<dbReference type="CDD" id="cd06529">
    <property type="entry name" value="S24_LexA-like"/>
    <property type="match status" value="1"/>
</dbReference>
<dbReference type="Gene3D" id="2.10.109.10">
    <property type="entry name" value="Umud Fragment, subunit A"/>
    <property type="match status" value="1"/>
</dbReference>